<keyword evidence="1" id="KW-0472">Membrane</keyword>
<keyword evidence="1" id="KW-1133">Transmembrane helix</keyword>
<dbReference type="OrthoDB" id="5874478at2759"/>
<keyword evidence="1" id="KW-0812">Transmembrane</keyword>
<evidence type="ECO:0000313" key="3">
    <source>
        <dbReference type="Proteomes" id="UP000008068"/>
    </source>
</evidence>
<sequence length="222" mass="25944">MSILAVYENRYALLRDNKQWNKFRKPYIIVNYILILLCFVYPVYQVPDQAQAQQYLLKEYPCILEKSGLDQNSVFVMSYGAVNVAGPMIIEATICFSQLFVFAILTYKFFWKKRAGVSSKTFEMQRKFIVALFVQTIMVLVILIIPLYLFMLSAFSNRYDQVTGLNNLCIIIFSMNATISTTAMILLHPPYRQFTIFIFTRPFIKCYEAQSSLHSGIWNERF</sequence>
<protein>
    <submittedName>
        <fullName evidence="2">Uncharacterized protein</fullName>
    </submittedName>
</protein>
<keyword evidence="3" id="KW-1185">Reference proteome</keyword>
<dbReference type="InParanoid" id="G0M9G9"/>
<dbReference type="InterPro" id="IPR019422">
    <property type="entry name" value="7TM_GPCR_serpentine_rcpt_Srh"/>
</dbReference>
<dbReference type="PANTHER" id="PTHR22941">
    <property type="entry name" value="SERPENTINE RECEPTOR"/>
    <property type="match status" value="1"/>
</dbReference>
<dbReference type="AlphaFoldDB" id="G0M9G9"/>
<dbReference type="Pfam" id="PF10318">
    <property type="entry name" value="7TM_GPCR_Srh"/>
    <property type="match status" value="1"/>
</dbReference>
<feature type="transmembrane region" description="Helical" evidence="1">
    <location>
        <begin position="164"/>
        <end position="187"/>
    </location>
</feature>
<evidence type="ECO:0000313" key="2">
    <source>
        <dbReference type="EMBL" id="EGT30876.1"/>
    </source>
</evidence>
<proteinExistence type="predicted"/>
<name>G0M9G9_CAEBE</name>
<gene>
    <name evidence="2" type="ORF">CAEBREN_11954</name>
</gene>
<organism evidence="3">
    <name type="scientific">Caenorhabditis brenneri</name>
    <name type="common">Nematode worm</name>
    <dbReference type="NCBI Taxonomy" id="135651"/>
    <lineage>
        <taxon>Eukaryota</taxon>
        <taxon>Metazoa</taxon>
        <taxon>Ecdysozoa</taxon>
        <taxon>Nematoda</taxon>
        <taxon>Chromadorea</taxon>
        <taxon>Rhabditida</taxon>
        <taxon>Rhabditina</taxon>
        <taxon>Rhabditomorpha</taxon>
        <taxon>Rhabditoidea</taxon>
        <taxon>Rhabditidae</taxon>
        <taxon>Peloderinae</taxon>
        <taxon>Caenorhabditis</taxon>
    </lineage>
</organism>
<accession>G0M9G9</accession>
<dbReference type="InterPro" id="IPR053220">
    <property type="entry name" value="Nematode_rcpt-like_serp_H"/>
</dbReference>
<reference evidence="3" key="1">
    <citation type="submission" date="2011-07" db="EMBL/GenBank/DDBJ databases">
        <authorList>
            <consortium name="Caenorhabditis brenneri Sequencing and Analysis Consortium"/>
            <person name="Wilson R.K."/>
        </authorList>
    </citation>
    <scope>NUCLEOTIDE SEQUENCE [LARGE SCALE GENOMIC DNA]</scope>
    <source>
        <strain evidence="3">PB2801</strain>
    </source>
</reference>
<evidence type="ECO:0000256" key="1">
    <source>
        <dbReference type="SAM" id="Phobius"/>
    </source>
</evidence>
<dbReference type="HOGENOM" id="CLU_042960_2_3_1"/>
<feature type="transmembrane region" description="Helical" evidence="1">
    <location>
        <begin position="27"/>
        <end position="44"/>
    </location>
</feature>
<dbReference type="eggNOG" id="ENOG502TG91">
    <property type="taxonomic scope" value="Eukaryota"/>
</dbReference>
<dbReference type="Proteomes" id="UP000008068">
    <property type="component" value="Unassembled WGS sequence"/>
</dbReference>
<dbReference type="EMBL" id="GL379787">
    <property type="protein sequence ID" value="EGT30876.1"/>
    <property type="molecule type" value="Genomic_DNA"/>
</dbReference>
<feature type="transmembrane region" description="Helical" evidence="1">
    <location>
        <begin position="128"/>
        <end position="152"/>
    </location>
</feature>
<feature type="transmembrane region" description="Helical" evidence="1">
    <location>
        <begin position="84"/>
        <end position="107"/>
    </location>
</feature>
<dbReference type="OMA" id="EATICFS"/>
<dbReference type="PANTHER" id="PTHR22941:SF307">
    <property type="entry name" value="SERPENTINE RECEPTOR, CLASS H"/>
    <property type="match status" value="1"/>
</dbReference>